<comment type="cofactor">
    <cofactor evidence="1 5">
        <name>Zn(2+)</name>
        <dbReference type="ChEBI" id="CHEBI:29105"/>
    </cofactor>
</comment>
<sequence length="375" mass="38360">MSGSTSETMSGTMTAAVFRGAHDVSVESRAVPVPGPGEVLLRVSASGICGTDSAEYASGPHLAPREADGTARELVLGHEFVGTVVERGPGVEGFPIGAVAVCGAGISCGRCVMCRAGRTNVCRSYHSLGLQNDGGLAQFVAAPAAILYDASGSGLSADTLALAQPMAVAVHAVRRSALHAGQDAVVIGAGGIGAFLGYVAAATGARVLVLDLDPARLDLAERLGASHTALASGAPLGELLETLGYEPEVFFEVSGSRQGLESIFAAAAPGAVIVPVGIQKGRTELDLARFTLAEFTLVGTVAHVVADDLPEAVRLLGARAEGWNDIAAEVLPLAQLVERGLEPLAAGRSTQIKTLIDPWIDAPRPARHELQEALR</sequence>
<evidence type="ECO:0000313" key="8">
    <source>
        <dbReference type="EMBL" id="SDZ15131.1"/>
    </source>
</evidence>
<dbReference type="InterPro" id="IPR013154">
    <property type="entry name" value="ADH-like_N"/>
</dbReference>
<evidence type="ECO:0000256" key="3">
    <source>
        <dbReference type="ARBA" id="ARBA00022833"/>
    </source>
</evidence>
<keyword evidence="3 5" id="KW-0862">Zinc</keyword>
<dbReference type="Pfam" id="PF08240">
    <property type="entry name" value="ADH_N"/>
    <property type="match status" value="1"/>
</dbReference>
<dbReference type="InterPro" id="IPR013149">
    <property type="entry name" value="ADH-like_C"/>
</dbReference>
<dbReference type="STRING" id="381665.SAMN05216554_2654"/>
<comment type="similarity">
    <text evidence="5">Belongs to the zinc-containing alcohol dehydrogenase family.</text>
</comment>
<dbReference type="EMBL" id="FNPZ01000002">
    <property type="protein sequence ID" value="SDZ15131.1"/>
    <property type="molecule type" value="Genomic_DNA"/>
</dbReference>
<dbReference type="PROSITE" id="PS00059">
    <property type="entry name" value="ADH_ZINC"/>
    <property type="match status" value="1"/>
</dbReference>
<evidence type="ECO:0000259" key="7">
    <source>
        <dbReference type="Pfam" id="PF08240"/>
    </source>
</evidence>
<reference evidence="8 9" key="1">
    <citation type="submission" date="2016-10" db="EMBL/GenBank/DDBJ databases">
        <authorList>
            <person name="de Groot N.N."/>
        </authorList>
    </citation>
    <scope>NUCLEOTIDE SEQUENCE [LARGE SCALE GENOMIC DNA]</scope>
    <source>
        <strain evidence="8 9">CGMCC 4.3491</strain>
    </source>
</reference>
<protein>
    <submittedName>
        <fullName evidence="8">(R,R)-butanediol dehydrogenase / meso-butanediol dehydrogenase / diacetyl reductase</fullName>
    </submittedName>
</protein>
<name>A0A1H3QQ03_9MICO</name>
<gene>
    <name evidence="8" type="ORF">SAMN05216554_2654</name>
</gene>
<dbReference type="Gene3D" id="3.90.180.10">
    <property type="entry name" value="Medium-chain alcohol dehydrogenases, catalytic domain"/>
    <property type="match status" value="1"/>
</dbReference>
<dbReference type="InterPro" id="IPR036291">
    <property type="entry name" value="NAD(P)-bd_dom_sf"/>
</dbReference>
<accession>A0A1H3QQ03</accession>
<evidence type="ECO:0000259" key="6">
    <source>
        <dbReference type="Pfam" id="PF00107"/>
    </source>
</evidence>
<evidence type="ECO:0000256" key="5">
    <source>
        <dbReference type="RuleBase" id="RU361277"/>
    </source>
</evidence>
<dbReference type="PANTHER" id="PTHR43401:SF2">
    <property type="entry name" value="L-THREONINE 3-DEHYDROGENASE"/>
    <property type="match status" value="1"/>
</dbReference>
<dbReference type="Pfam" id="PF00107">
    <property type="entry name" value="ADH_zinc_N"/>
    <property type="match status" value="1"/>
</dbReference>
<dbReference type="RefSeq" id="WP_092554394.1">
    <property type="nucleotide sequence ID" value="NZ_FNPZ01000002.1"/>
</dbReference>
<dbReference type="AlphaFoldDB" id="A0A1H3QQ03"/>
<dbReference type="InterPro" id="IPR011032">
    <property type="entry name" value="GroES-like_sf"/>
</dbReference>
<feature type="domain" description="Alcohol dehydrogenase-like C-terminal" evidence="6">
    <location>
        <begin position="191"/>
        <end position="316"/>
    </location>
</feature>
<dbReference type="Gene3D" id="3.40.50.720">
    <property type="entry name" value="NAD(P)-binding Rossmann-like Domain"/>
    <property type="match status" value="1"/>
</dbReference>
<dbReference type="PANTHER" id="PTHR43401">
    <property type="entry name" value="L-THREONINE 3-DEHYDROGENASE"/>
    <property type="match status" value="1"/>
</dbReference>
<dbReference type="GO" id="GO:0016491">
    <property type="term" value="F:oxidoreductase activity"/>
    <property type="evidence" value="ECO:0007669"/>
    <property type="project" value="UniProtKB-KW"/>
</dbReference>
<proteinExistence type="inferred from homology"/>
<dbReference type="SUPFAM" id="SSF50129">
    <property type="entry name" value="GroES-like"/>
    <property type="match status" value="1"/>
</dbReference>
<evidence type="ECO:0000313" key="9">
    <source>
        <dbReference type="Proteomes" id="UP000198891"/>
    </source>
</evidence>
<dbReference type="GO" id="GO:0008270">
    <property type="term" value="F:zinc ion binding"/>
    <property type="evidence" value="ECO:0007669"/>
    <property type="project" value="InterPro"/>
</dbReference>
<evidence type="ECO:0000256" key="2">
    <source>
        <dbReference type="ARBA" id="ARBA00022723"/>
    </source>
</evidence>
<dbReference type="InterPro" id="IPR050129">
    <property type="entry name" value="Zn_alcohol_dh"/>
</dbReference>
<dbReference type="SUPFAM" id="SSF51735">
    <property type="entry name" value="NAD(P)-binding Rossmann-fold domains"/>
    <property type="match status" value="1"/>
</dbReference>
<dbReference type="InterPro" id="IPR002328">
    <property type="entry name" value="ADH_Zn_CS"/>
</dbReference>
<evidence type="ECO:0000256" key="4">
    <source>
        <dbReference type="ARBA" id="ARBA00023002"/>
    </source>
</evidence>
<dbReference type="Proteomes" id="UP000198891">
    <property type="component" value="Unassembled WGS sequence"/>
</dbReference>
<keyword evidence="4" id="KW-0560">Oxidoreductase</keyword>
<feature type="domain" description="Alcohol dehydrogenase-like N-terminal" evidence="7">
    <location>
        <begin position="35"/>
        <end position="148"/>
    </location>
</feature>
<keyword evidence="9" id="KW-1185">Reference proteome</keyword>
<organism evidence="8 9">
    <name type="scientific">Herbiconiux ginsengi</name>
    <dbReference type="NCBI Taxonomy" id="381665"/>
    <lineage>
        <taxon>Bacteria</taxon>
        <taxon>Bacillati</taxon>
        <taxon>Actinomycetota</taxon>
        <taxon>Actinomycetes</taxon>
        <taxon>Micrococcales</taxon>
        <taxon>Microbacteriaceae</taxon>
        <taxon>Herbiconiux</taxon>
    </lineage>
</organism>
<dbReference type="OrthoDB" id="9797931at2"/>
<keyword evidence="2 5" id="KW-0479">Metal-binding</keyword>
<evidence type="ECO:0000256" key="1">
    <source>
        <dbReference type="ARBA" id="ARBA00001947"/>
    </source>
</evidence>